<evidence type="ECO:0000256" key="8">
    <source>
        <dbReference type="PIRSR" id="PIRSR002756-1"/>
    </source>
</evidence>
<dbReference type="RefSeq" id="WP_065123221.1">
    <property type="nucleotide sequence ID" value="NZ_LZKQ01000296.1"/>
</dbReference>
<feature type="binding site" evidence="8">
    <location>
        <position position="87"/>
    </location>
    <ligand>
        <name>phosphate</name>
        <dbReference type="ChEBI" id="CHEBI:43474"/>
    </ligand>
</feature>
<dbReference type="Proteomes" id="UP000093795">
    <property type="component" value="Unassembled WGS sequence"/>
</dbReference>
<dbReference type="eggNOG" id="COG0226">
    <property type="taxonomic scope" value="Bacteria"/>
</dbReference>
<dbReference type="GO" id="GO:0042301">
    <property type="term" value="F:phosphate ion binding"/>
    <property type="evidence" value="ECO:0007669"/>
    <property type="project" value="InterPro"/>
</dbReference>
<feature type="chain" id="PRO_5039296223" description="Phosphate-binding protein" evidence="9">
    <location>
        <begin position="22"/>
        <end position="375"/>
    </location>
</feature>
<feature type="signal peptide" evidence="9">
    <location>
        <begin position="1"/>
        <end position="21"/>
    </location>
</feature>
<evidence type="ECO:0000256" key="9">
    <source>
        <dbReference type="SAM" id="SignalP"/>
    </source>
</evidence>
<dbReference type="Pfam" id="PF12849">
    <property type="entry name" value="PBP_like_2"/>
    <property type="match status" value="1"/>
</dbReference>
<dbReference type="InterPro" id="IPR024370">
    <property type="entry name" value="PBP_domain"/>
</dbReference>
<dbReference type="SUPFAM" id="SSF53850">
    <property type="entry name" value="Periplasmic binding protein-like II"/>
    <property type="match status" value="1"/>
</dbReference>
<dbReference type="PANTHER" id="PTHR42996:SF1">
    <property type="entry name" value="PHOSPHATE-BINDING PROTEIN PSTS"/>
    <property type="match status" value="1"/>
</dbReference>
<dbReference type="PIRSF" id="PIRSF002756">
    <property type="entry name" value="PstS"/>
    <property type="match status" value="1"/>
</dbReference>
<feature type="binding site" evidence="8">
    <location>
        <begin position="194"/>
        <end position="196"/>
    </location>
    <ligand>
        <name>phosphate</name>
        <dbReference type="ChEBI" id="CHEBI:43474"/>
    </ligand>
</feature>
<organism evidence="11 12">
    <name type="scientific">Mycobacterium asiaticum</name>
    <dbReference type="NCBI Taxonomy" id="1790"/>
    <lineage>
        <taxon>Bacteria</taxon>
        <taxon>Bacillati</taxon>
        <taxon>Actinomycetota</taxon>
        <taxon>Actinomycetes</taxon>
        <taxon>Mycobacteriales</taxon>
        <taxon>Mycobacteriaceae</taxon>
        <taxon>Mycobacterium</taxon>
    </lineage>
</organism>
<dbReference type="EMBL" id="LZKQ01000296">
    <property type="protein sequence ID" value="OBI75413.1"/>
    <property type="molecule type" value="Genomic_DNA"/>
</dbReference>
<accession>A0A1A3BM73</accession>
<dbReference type="OrthoDB" id="9801510at2"/>
<gene>
    <name evidence="11" type="ORF">A9X01_04800</name>
</gene>
<dbReference type="Gene3D" id="3.40.190.10">
    <property type="entry name" value="Periplasmic binding protein-like II"/>
    <property type="match status" value="2"/>
</dbReference>
<evidence type="ECO:0000256" key="1">
    <source>
        <dbReference type="ARBA" id="ARBA00008725"/>
    </source>
</evidence>
<protein>
    <recommendedName>
        <fullName evidence="7">Phosphate-binding protein</fullName>
    </recommendedName>
</protein>
<feature type="binding site" evidence="8">
    <location>
        <position position="105"/>
    </location>
    <ligand>
        <name>phosphate</name>
        <dbReference type="ChEBI" id="CHEBI:43474"/>
    </ligand>
</feature>
<dbReference type="GO" id="GO:0035435">
    <property type="term" value="P:phosphate ion transmembrane transport"/>
    <property type="evidence" value="ECO:0007669"/>
    <property type="project" value="InterPro"/>
</dbReference>
<evidence type="ECO:0000256" key="7">
    <source>
        <dbReference type="PIRNR" id="PIRNR002756"/>
    </source>
</evidence>
<feature type="binding site" evidence="8">
    <location>
        <begin position="57"/>
        <end position="59"/>
    </location>
    <ligand>
        <name>phosphate</name>
        <dbReference type="ChEBI" id="CHEBI:43474"/>
    </ligand>
</feature>
<keyword evidence="2 7" id="KW-0813">Transport</keyword>
<keyword evidence="5" id="KW-0564">Palmitate</keyword>
<comment type="similarity">
    <text evidence="1 7">Belongs to the PstS family.</text>
</comment>
<evidence type="ECO:0000256" key="6">
    <source>
        <dbReference type="ARBA" id="ARBA00023288"/>
    </source>
</evidence>
<dbReference type="STRING" id="1790.A5645_11035"/>
<dbReference type="NCBIfam" id="TIGR00975">
    <property type="entry name" value="3a0107s03"/>
    <property type="match status" value="1"/>
</dbReference>
<dbReference type="InterPro" id="IPR050962">
    <property type="entry name" value="Phosphate-bind_PstS"/>
</dbReference>
<dbReference type="InterPro" id="IPR005673">
    <property type="entry name" value="ABC_phos-bd_PstS"/>
</dbReference>
<evidence type="ECO:0000313" key="11">
    <source>
        <dbReference type="EMBL" id="OBI75413.1"/>
    </source>
</evidence>
<dbReference type="AlphaFoldDB" id="A0A1A3BM73"/>
<reference evidence="11 12" key="1">
    <citation type="submission" date="2016-06" db="EMBL/GenBank/DDBJ databases">
        <authorList>
            <person name="Kjaerup R.B."/>
            <person name="Dalgaard T.S."/>
            <person name="Juul-Madsen H.R."/>
        </authorList>
    </citation>
    <scope>NUCLEOTIDE SEQUENCE [LARGE SCALE GENOMIC DNA]</scope>
    <source>
        <strain evidence="11 12">1081914.2</strain>
    </source>
</reference>
<evidence type="ECO:0000256" key="5">
    <source>
        <dbReference type="ARBA" id="ARBA00023139"/>
    </source>
</evidence>
<evidence type="ECO:0000256" key="3">
    <source>
        <dbReference type="ARBA" id="ARBA00022592"/>
    </source>
</evidence>
<dbReference type="PANTHER" id="PTHR42996">
    <property type="entry name" value="PHOSPHATE-BINDING PROTEIN PSTS"/>
    <property type="match status" value="1"/>
</dbReference>
<comment type="caution">
    <text evidence="11">The sequence shown here is derived from an EMBL/GenBank/DDBJ whole genome shotgun (WGS) entry which is preliminary data.</text>
</comment>
<dbReference type="GO" id="GO:0043190">
    <property type="term" value="C:ATP-binding cassette (ABC) transporter complex"/>
    <property type="evidence" value="ECO:0007669"/>
    <property type="project" value="InterPro"/>
</dbReference>
<keyword evidence="6" id="KW-0449">Lipoprotein</keyword>
<evidence type="ECO:0000259" key="10">
    <source>
        <dbReference type="Pfam" id="PF12849"/>
    </source>
</evidence>
<proteinExistence type="inferred from homology"/>
<feature type="domain" description="PBP" evidence="10">
    <location>
        <begin position="50"/>
        <end position="341"/>
    </location>
</feature>
<keyword evidence="3 7" id="KW-0592">Phosphate transport</keyword>
<dbReference type="CDD" id="cd13565">
    <property type="entry name" value="PBP2_PstS"/>
    <property type="match status" value="1"/>
</dbReference>
<sequence>MKFTRPGVALSLLVAVAVVLSGCGGNSGNTASSSGTSSTPVVPVNCGGKKKILAAGSTAQKNAMEQFVYAFIHACPGHTLDYNANGSGAGMKAFLSSQVDLAGSDSPMNPDKGEPDRARERCSSPAWDIPVVFGPIAVTYNINGINSLSLDGPTIAKIFNGAITKWDDPAIKALNKNTNLPPTPIHVVFRADQSGTTDNFQRYLDAASNGAWGKGAGQAFNGGVGEGATGNDGTSQAMKRTDGSITYNEWSFAVGHQLNMAQIITSAGPEAVSISAETVGKTIAGATFKDGTDPNDLIVDTSSFYRPTQAGAYPIVLVTYEIVCSKYPDTPTGQAVKAFMQATIGDGQIGLDEYGYIPLPNNFQSKLVPIVNAIG</sequence>
<evidence type="ECO:0000256" key="2">
    <source>
        <dbReference type="ARBA" id="ARBA00022448"/>
    </source>
</evidence>
<name>A0A1A3BM73_MYCAS</name>
<keyword evidence="4 9" id="KW-0732">Signal</keyword>
<evidence type="ECO:0000313" key="12">
    <source>
        <dbReference type="Proteomes" id="UP000093795"/>
    </source>
</evidence>
<evidence type="ECO:0000256" key="4">
    <source>
        <dbReference type="ARBA" id="ARBA00022729"/>
    </source>
</evidence>
<dbReference type="PROSITE" id="PS51257">
    <property type="entry name" value="PROKAR_LIPOPROTEIN"/>
    <property type="match status" value="1"/>
</dbReference>